<protein>
    <submittedName>
        <fullName evidence="2">CoA transferase</fullName>
        <ecNumber evidence="2">2.8.3.-</ecNumber>
    </submittedName>
</protein>
<reference evidence="2" key="1">
    <citation type="submission" date="2024-05" db="EMBL/GenBank/DDBJ databases">
        <authorList>
            <person name="Bunk B."/>
            <person name="Swiderski J."/>
            <person name="Sproer C."/>
            <person name="Thiel V."/>
        </authorList>
    </citation>
    <scope>NUCLEOTIDE SEQUENCE</scope>
    <source>
        <strain evidence="2">DSM 17735</strain>
        <plasmid evidence="2">p1</plasmid>
    </source>
</reference>
<dbReference type="InterPro" id="IPR003673">
    <property type="entry name" value="CoA-Trfase_fam_III"/>
</dbReference>
<name>A0AAU7LYY0_9BURK</name>
<gene>
    <name evidence="2" type="ORF">ABLV49_21675</name>
</gene>
<dbReference type="EC" id="2.8.3.-" evidence="2"/>
<keyword evidence="1 2" id="KW-0808">Transferase</keyword>
<dbReference type="Gene3D" id="3.30.1540.10">
    <property type="entry name" value="formyl-coa transferase, domain 3"/>
    <property type="match status" value="1"/>
</dbReference>
<dbReference type="InterPro" id="IPR050483">
    <property type="entry name" value="CoA-transferase_III_domain"/>
</dbReference>
<keyword evidence="2" id="KW-0614">Plasmid</keyword>
<geneLocation type="plasmid" evidence="2">
    <name>p1</name>
</geneLocation>
<accession>A0AAU7LYY0</accession>
<dbReference type="InterPro" id="IPR044855">
    <property type="entry name" value="CoA-Trfase_III_dom3_sf"/>
</dbReference>
<dbReference type="EMBL" id="CP157676">
    <property type="protein sequence ID" value="XBP72678.1"/>
    <property type="molecule type" value="Genomic_DNA"/>
</dbReference>
<dbReference type="AlphaFoldDB" id="A0AAU7LYY0"/>
<dbReference type="GO" id="GO:0008410">
    <property type="term" value="F:CoA-transferase activity"/>
    <property type="evidence" value="ECO:0007669"/>
    <property type="project" value="TreeGrafter"/>
</dbReference>
<evidence type="ECO:0000256" key="1">
    <source>
        <dbReference type="ARBA" id="ARBA00022679"/>
    </source>
</evidence>
<dbReference type="Pfam" id="PF02515">
    <property type="entry name" value="CoA_transf_3"/>
    <property type="match status" value="1"/>
</dbReference>
<dbReference type="SUPFAM" id="SSF89796">
    <property type="entry name" value="CoA-transferase family III (CaiB/BaiF)"/>
    <property type="match status" value="1"/>
</dbReference>
<sequence length="416" mass="44831">MTTKKSDPQPLEGVKVIELTHLIAGPYCGQLLAEEGAQVIKVEPPEGELSRHREPMRHSSQGSISGYFGALNRGKKSLALDLKNAQGVELLHGLLASTDVLVTNMRAGALARLGIHPDELHARYPRLIIACISGFGIKDAGEYADRAGLAMVAEAMSGTTGLTRDHNGNPVWCGFAMGDILAGMSTHAAILLALRNQERYGKGRILDMSLVECALPMVSVALARDQSASAELKAFAGSNDFHGVPYGAFPAVDGYVNIGVNRDDFWKRLCNAMDQPELGDDPRYAAYAERAKRQHEVFDITEAFTKKHTRAEIEAKLGAVDVPVAGILSMEEVIQDEYMRKRGAFRTVDDGIGGTMTLPADPSRFEPAPGTSRVPVLGEHREEVLRSKLGLNAEQIAKLVQAGAFGKVKPMAAVAH</sequence>
<dbReference type="PANTHER" id="PTHR48207:SF3">
    <property type="entry name" value="SUCCINATE--HYDROXYMETHYLGLUTARATE COA-TRANSFERASE"/>
    <property type="match status" value="1"/>
</dbReference>
<organism evidence="2">
    <name type="scientific">Polaromonas hydrogenivorans</name>
    <dbReference type="NCBI Taxonomy" id="335476"/>
    <lineage>
        <taxon>Bacteria</taxon>
        <taxon>Pseudomonadati</taxon>
        <taxon>Pseudomonadota</taxon>
        <taxon>Betaproteobacteria</taxon>
        <taxon>Burkholderiales</taxon>
        <taxon>Comamonadaceae</taxon>
        <taxon>Polaromonas</taxon>
    </lineage>
</organism>
<dbReference type="RefSeq" id="WP_349282408.1">
    <property type="nucleotide sequence ID" value="NZ_CBCSCU010000043.1"/>
</dbReference>
<proteinExistence type="predicted"/>
<dbReference type="Gene3D" id="3.40.50.10540">
    <property type="entry name" value="Crotonobetainyl-coa:carnitine coa-transferase, domain 1"/>
    <property type="match status" value="1"/>
</dbReference>
<dbReference type="InterPro" id="IPR023606">
    <property type="entry name" value="CoA-Trfase_III_dom_1_sf"/>
</dbReference>
<evidence type="ECO:0000313" key="2">
    <source>
        <dbReference type="EMBL" id="XBP72678.1"/>
    </source>
</evidence>
<dbReference type="PANTHER" id="PTHR48207">
    <property type="entry name" value="SUCCINATE--HYDROXYMETHYLGLUTARATE COA-TRANSFERASE"/>
    <property type="match status" value="1"/>
</dbReference>